<comment type="caution">
    <text evidence="2">The sequence shown here is derived from an EMBL/GenBank/DDBJ whole genome shotgun (WGS) entry which is preliminary data.</text>
</comment>
<sequence>MEWLLLVFFLERTTAAPLEVAFPSQDLCRMAAWQMRIDWATQLQDKGVIEEARPSDAPIVVTCIRTSGEPRKSDGLGYDYLLLERRQSNAATGAAGGNSGADAADGSNERVRKLRQGERPPLPDNGSLRRSSDD</sequence>
<gene>
    <name evidence="2" type="ORF">FHR98_002532</name>
</gene>
<accession>A0A839STQ1</accession>
<feature type="compositionally biased region" description="Basic and acidic residues" evidence="1">
    <location>
        <begin position="107"/>
        <end position="118"/>
    </location>
</feature>
<evidence type="ECO:0000313" key="3">
    <source>
        <dbReference type="Proteomes" id="UP000581135"/>
    </source>
</evidence>
<dbReference type="AlphaFoldDB" id="A0A839STQ1"/>
<keyword evidence="3" id="KW-1185">Reference proteome</keyword>
<dbReference type="EMBL" id="JACHXA010000007">
    <property type="protein sequence ID" value="MBB3066227.1"/>
    <property type="molecule type" value="Genomic_DNA"/>
</dbReference>
<reference evidence="2 3" key="1">
    <citation type="submission" date="2020-08" db="EMBL/GenBank/DDBJ databases">
        <title>Genomic Encyclopedia of Type Strains, Phase III (KMG-III): the genomes of soil and plant-associated and newly described type strains.</title>
        <authorList>
            <person name="Whitman W."/>
        </authorList>
    </citation>
    <scope>NUCLEOTIDE SEQUENCE [LARGE SCALE GENOMIC DNA]</scope>
    <source>
        <strain evidence="2 3">CECT 8803</strain>
    </source>
</reference>
<feature type="region of interest" description="Disordered" evidence="1">
    <location>
        <begin position="91"/>
        <end position="134"/>
    </location>
</feature>
<name>A0A839STQ1_9PROT</name>
<evidence type="ECO:0000256" key="1">
    <source>
        <dbReference type="SAM" id="MobiDB-lite"/>
    </source>
</evidence>
<dbReference type="RefSeq" id="WP_183417045.1">
    <property type="nucleotide sequence ID" value="NZ_JACHXA010000007.1"/>
</dbReference>
<evidence type="ECO:0000313" key="2">
    <source>
        <dbReference type="EMBL" id="MBB3066227.1"/>
    </source>
</evidence>
<dbReference type="Proteomes" id="UP000581135">
    <property type="component" value="Unassembled WGS sequence"/>
</dbReference>
<organism evidence="2 3">
    <name type="scientific">Limibacillus halophilus</name>
    <dbReference type="NCBI Taxonomy" id="1579333"/>
    <lineage>
        <taxon>Bacteria</taxon>
        <taxon>Pseudomonadati</taxon>
        <taxon>Pseudomonadota</taxon>
        <taxon>Alphaproteobacteria</taxon>
        <taxon>Rhodospirillales</taxon>
        <taxon>Rhodovibrionaceae</taxon>
        <taxon>Limibacillus</taxon>
    </lineage>
</organism>
<proteinExistence type="predicted"/>
<protein>
    <submittedName>
        <fullName evidence="2">Uncharacterized protein</fullName>
    </submittedName>
</protein>